<dbReference type="GO" id="GO:0016301">
    <property type="term" value="F:kinase activity"/>
    <property type="evidence" value="ECO:0007669"/>
    <property type="project" value="UniProtKB-KW"/>
</dbReference>
<evidence type="ECO:0000259" key="13">
    <source>
        <dbReference type="Pfam" id="PF01326"/>
    </source>
</evidence>
<dbReference type="Gene3D" id="3.50.30.10">
    <property type="entry name" value="Phosphohistidine domain"/>
    <property type="match status" value="1"/>
</dbReference>
<dbReference type="Pfam" id="PF02896">
    <property type="entry name" value="PEP-utilizers_C"/>
    <property type="match status" value="1"/>
</dbReference>
<keyword evidence="8" id="KW-0418">Kinase</keyword>
<evidence type="ECO:0000256" key="6">
    <source>
        <dbReference type="ARBA" id="ARBA00022723"/>
    </source>
</evidence>
<dbReference type="Gene3D" id="1.10.189.10">
    <property type="entry name" value="Pyruvate Phosphate Dikinase, domain 2"/>
    <property type="match status" value="1"/>
</dbReference>
<dbReference type="SUPFAM" id="SSF56059">
    <property type="entry name" value="Glutathione synthetase ATP-binding domain-like"/>
    <property type="match status" value="2"/>
</dbReference>
<dbReference type="InterPro" id="IPR040442">
    <property type="entry name" value="Pyrv_kinase-like_dom_sf"/>
</dbReference>
<dbReference type="Pfam" id="PF01326">
    <property type="entry name" value="PPDK_N"/>
    <property type="match status" value="1"/>
</dbReference>
<evidence type="ECO:0000256" key="4">
    <source>
        <dbReference type="ARBA" id="ARBA00020138"/>
    </source>
</evidence>
<evidence type="ECO:0000256" key="1">
    <source>
        <dbReference type="ARBA" id="ARBA00001946"/>
    </source>
</evidence>
<feature type="domain" description="PEP-utilising enzyme mobile" evidence="12">
    <location>
        <begin position="690"/>
        <end position="769"/>
    </location>
</feature>
<dbReference type="Proteomes" id="UP000178417">
    <property type="component" value="Unassembled WGS sequence"/>
</dbReference>
<evidence type="ECO:0000313" key="16">
    <source>
        <dbReference type="Proteomes" id="UP000178417"/>
    </source>
</evidence>
<keyword evidence="7" id="KW-0547">Nucleotide-binding</keyword>
<evidence type="ECO:0000259" key="14">
    <source>
        <dbReference type="Pfam" id="PF02896"/>
    </source>
</evidence>
<reference evidence="15 16" key="1">
    <citation type="journal article" date="2016" name="Nat. Commun.">
        <title>Thousands of microbial genomes shed light on interconnected biogeochemical processes in an aquifer system.</title>
        <authorList>
            <person name="Anantharaman K."/>
            <person name="Brown C.T."/>
            <person name="Hug L.A."/>
            <person name="Sharon I."/>
            <person name="Castelle C.J."/>
            <person name="Probst A.J."/>
            <person name="Thomas B.C."/>
            <person name="Singh A."/>
            <person name="Wilkins M.J."/>
            <person name="Karaoz U."/>
            <person name="Brodie E.L."/>
            <person name="Williams K.H."/>
            <person name="Hubbard S.S."/>
            <person name="Banfield J.F."/>
        </authorList>
    </citation>
    <scope>NUCLEOTIDE SEQUENCE [LARGE SCALE GENOMIC DNA]</scope>
</reference>
<dbReference type="InterPro" id="IPR010121">
    <property type="entry name" value="Pyruvate_phosphate_dikinase"/>
</dbReference>
<keyword evidence="9" id="KW-0067">ATP-binding</keyword>
<evidence type="ECO:0000256" key="5">
    <source>
        <dbReference type="ARBA" id="ARBA00022679"/>
    </source>
</evidence>
<proteinExistence type="inferred from homology"/>
<evidence type="ECO:0000313" key="15">
    <source>
        <dbReference type="EMBL" id="OGC25133.1"/>
    </source>
</evidence>
<dbReference type="GO" id="GO:0005524">
    <property type="term" value="F:ATP binding"/>
    <property type="evidence" value="ECO:0007669"/>
    <property type="project" value="UniProtKB-KW"/>
</dbReference>
<dbReference type="PANTHER" id="PTHR22931">
    <property type="entry name" value="PHOSPHOENOLPYRUVATE DIKINASE-RELATED"/>
    <property type="match status" value="1"/>
</dbReference>
<dbReference type="Gene3D" id="1.20.80.30">
    <property type="match status" value="1"/>
</dbReference>
<dbReference type="SUPFAM" id="SSF51621">
    <property type="entry name" value="Phosphoenolpyruvate/pyruvate domain"/>
    <property type="match status" value="1"/>
</dbReference>
<protein>
    <recommendedName>
        <fullName evidence="4">Pyruvate, phosphate dikinase</fullName>
        <ecNumber evidence="3">2.7.9.1</ecNumber>
    </recommendedName>
    <alternativeName>
        <fullName evidence="11">Pyruvate, orthophosphate dikinase</fullName>
    </alternativeName>
</protein>
<evidence type="ECO:0000256" key="8">
    <source>
        <dbReference type="ARBA" id="ARBA00022777"/>
    </source>
</evidence>
<evidence type="ECO:0000256" key="11">
    <source>
        <dbReference type="ARBA" id="ARBA00032883"/>
    </source>
</evidence>
<feature type="domain" description="PEP-utilising enzyme C-terminal" evidence="14">
    <location>
        <begin position="796"/>
        <end position="1164"/>
    </location>
</feature>
<evidence type="ECO:0000256" key="2">
    <source>
        <dbReference type="ARBA" id="ARBA00007837"/>
    </source>
</evidence>
<accession>A0A1F4SZ90</accession>
<dbReference type="EC" id="2.7.9.1" evidence="3"/>
<comment type="cofactor">
    <cofactor evidence="1">
        <name>Mg(2+)</name>
        <dbReference type="ChEBI" id="CHEBI:18420"/>
    </cofactor>
</comment>
<feature type="domain" description="Pyruvate phosphate dikinase AMP/ATP-binding" evidence="13">
    <location>
        <begin position="120"/>
        <end position="543"/>
    </location>
</feature>
<dbReference type="Gene3D" id="3.20.20.60">
    <property type="entry name" value="Phosphoenolpyruvate-binding domains"/>
    <property type="match status" value="1"/>
</dbReference>
<organism evidence="15 16">
    <name type="scientific">candidate division WOR-1 bacterium RIFOXYB2_FULL_37_13</name>
    <dbReference type="NCBI Taxonomy" id="1802579"/>
    <lineage>
        <taxon>Bacteria</taxon>
        <taxon>Bacillati</taxon>
        <taxon>Saganbacteria</taxon>
    </lineage>
</organism>
<keyword evidence="6" id="KW-0479">Metal-binding</keyword>
<dbReference type="InterPro" id="IPR036637">
    <property type="entry name" value="Phosphohistidine_dom_sf"/>
</dbReference>
<evidence type="ECO:0000256" key="9">
    <source>
        <dbReference type="ARBA" id="ARBA00022840"/>
    </source>
</evidence>
<dbReference type="GO" id="GO:0046872">
    <property type="term" value="F:metal ion binding"/>
    <property type="evidence" value="ECO:0007669"/>
    <property type="project" value="UniProtKB-KW"/>
</dbReference>
<dbReference type="InterPro" id="IPR002192">
    <property type="entry name" value="PPDK_AMP/ATP-bd"/>
</dbReference>
<dbReference type="InterPro" id="IPR013815">
    <property type="entry name" value="ATP_grasp_subdomain_1"/>
</dbReference>
<dbReference type="Pfam" id="PF00391">
    <property type="entry name" value="PEP-utilizers"/>
    <property type="match status" value="1"/>
</dbReference>
<dbReference type="GO" id="GO:0050242">
    <property type="term" value="F:pyruvate, phosphate dikinase activity"/>
    <property type="evidence" value="ECO:0007669"/>
    <property type="project" value="UniProtKB-EC"/>
</dbReference>
<evidence type="ECO:0000259" key="12">
    <source>
        <dbReference type="Pfam" id="PF00391"/>
    </source>
</evidence>
<keyword evidence="5" id="KW-0808">Transferase</keyword>
<dbReference type="AlphaFoldDB" id="A0A1F4SZ90"/>
<gene>
    <name evidence="15" type="ORF">A2310_08060</name>
</gene>
<dbReference type="InterPro" id="IPR015813">
    <property type="entry name" value="Pyrv/PenolPyrv_kinase-like_dom"/>
</dbReference>
<dbReference type="SUPFAM" id="SSF52009">
    <property type="entry name" value="Phosphohistidine domain"/>
    <property type="match status" value="1"/>
</dbReference>
<evidence type="ECO:0000256" key="3">
    <source>
        <dbReference type="ARBA" id="ARBA00011994"/>
    </source>
</evidence>
<dbReference type="EMBL" id="MEUB01000003">
    <property type="protein sequence ID" value="OGC25133.1"/>
    <property type="molecule type" value="Genomic_DNA"/>
</dbReference>
<comment type="similarity">
    <text evidence="2">Belongs to the PEP-utilizing enzyme family.</text>
</comment>
<evidence type="ECO:0000256" key="10">
    <source>
        <dbReference type="ARBA" id="ARBA00022842"/>
    </source>
</evidence>
<evidence type="ECO:0000256" key="7">
    <source>
        <dbReference type="ARBA" id="ARBA00022741"/>
    </source>
</evidence>
<dbReference type="InterPro" id="IPR008279">
    <property type="entry name" value="PEP-util_enz_mobile_dom"/>
</dbReference>
<comment type="caution">
    <text evidence="15">The sequence shown here is derived from an EMBL/GenBank/DDBJ whole genome shotgun (WGS) entry which is preliminary data.</text>
</comment>
<name>A0A1F4SZ90_UNCSA</name>
<dbReference type="PANTHER" id="PTHR22931:SF9">
    <property type="entry name" value="PYRUVATE, PHOSPHATE DIKINASE 1, CHLOROPLASTIC"/>
    <property type="match status" value="1"/>
</dbReference>
<dbReference type="Gene3D" id="3.30.470.20">
    <property type="entry name" value="ATP-grasp fold, B domain"/>
    <property type="match status" value="1"/>
</dbReference>
<keyword evidence="10" id="KW-0460">Magnesium</keyword>
<dbReference type="STRING" id="1802579.A2310_08060"/>
<dbReference type="Gene3D" id="3.30.1490.20">
    <property type="entry name" value="ATP-grasp fold, A domain"/>
    <property type="match status" value="2"/>
</dbReference>
<sequence length="1196" mass="132571">MTPVLTKSNIVTGKERDVLMSRSILHRLAANSESFWAYKAGLVYNAAKMSLGLGKGIGTLIDPSVGREELYKGKIISLSEARNKREMRTIKDGRLERVVWFEDVMDGFFQKLSTDSLKEWLGGKAWSLVFMKALGLKVPEFFVLPTYQCGKCELIKDDDGNVIARKLIEKQKRDIKDGLEKLERATGLKFGLHESRKSPSFFQEEFFTIRQIKKLCKVLKKNIDFSSVEFENSGNTIEWLNEALTKDLYGLCGSQNRVAHIIKELREGGGLGTLVSATAGYRDKELSTLDVAQQRKRLWLSRIIIEEIAEEFSPKICPKKNEPLTTSGRSGAKISLPGMLRTILNMGLYKELVDVLVANALEIGDEALAYSHFDSYATLLEQMGDDVFGCSRKVAEARQEAFDEKKSIFHLERAKIAGREAVTTLKNQFKIVAAYEALYSNAKVELPKDHNEQAYLVAESVFSSWNSPRAEVLKKAKRIPERLGTAVIFVKIAPGNSGGGTGVIYSRHSNTGKGITGDMLFNAQGEAVVSGKSNTTSLNRLKKSEDPKLRALHDEIVSGVKLLEREGKAPQDVEITVVRDRRGRMKLYYLQTRKAQMSAKGFVESALSMVEEGIITEEEAIMMIEEPEKMKEFVLPIFDEADLAKARKGDGGRRLLAKGVPAAFGAGCGAVYLDSDELAAKKAENKKIKGVLVAEETSQDNVAGMLASEAIVTSTGSRLCHASVIANMYGIPCVVAVLDLEFAVKDGKKGFVFNGEFFEEGTVISVNAKEGEVFLGEIKTVIPDKLDERTIAFRDMAARHKRLKIYANTEMATAQFASDLGAEGVGLQRTEHQFLGPDRLVVAQQAIIKCWQYYFDSNDSSEKKEIFQSLSMLMDTLGQQQEEDNGIMYGPYNGRWVTTRLFDAPLEEFFVKISEKQRASLATTLNMSREKLDFLLKKIMGAKEGERGFRGARMGVLFPIIYETQVRASFNKIASLIKDGKDPKVKIEIPVVTVPQEVRIIKDMILKIRDEVAIKEDVDFSGHYKIGIMVETPSSMDGEVAREIVEILGEDGFGGVGSNDGIGGFYYVSRNEAPKTFLGKYVELLMYPHGTGDPFRSVMPAVVNGIRRFADIAKSISRSFEMLLCGEHGADPYSIGVLDGIESVDAVSVSPFNILTAILAAAQAAIRREKTAKMPLSQALMMGSVLEKKKREVKKT</sequence>
<dbReference type="InterPro" id="IPR000121">
    <property type="entry name" value="PEP_util_C"/>
</dbReference>